<evidence type="ECO:0000256" key="1">
    <source>
        <dbReference type="ARBA" id="ARBA00010641"/>
    </source>
</evidence>
<evidence type="ECO:0000313" key="6">
    <source>
        <dbReference type="EMBL" id="MET1756121.1"/>
    </source>
</evidence>
<evidence type="ECO:0000256" key="3">
    <source>
        <dbReference type="ARBA" id="ARBA00023082"/>
    </source>
</evidence>
<keyword evidence="2" id="KW-0805">Transcription regulation</keyword>
<dbReference type="InterPro" id="IPR013249">
    <property type="entry name" value="RNA_pol_sigma70_r4_t2"/>
</dbReference>
<dbReference type="PANTHER" id="PTHR43133:SF63">
    <property type="entry name" value="RNA POLYMERASE SIGMA FACTOR FECI-RELATED"/>
    <property type="match status" value="1"/>
</dbReference>
<dbReference type="Gene3D" id="1.10.10.10">
    <property type="entry name" value="Winged helix-like DNA-binding domain superfamily/Winged helix DNA-binding domain"/>
    <property type="match status" value="1"/>
</dbReference>
<dbReference type="InterPro" id="IPR013324">
    <property type="entry name" value="RNA_pol_sigma_r3/r4-like"/>
</dbReference>
<dbReference type="InterPro" id="IPR013325">
    <property type="entry name" value="RNA_pol_sigma_r2"/>
</dbReference>
<sequence>MREFELVGSWNKLREQIARMTRRDDAEDLLHDAWVGLKQREVEARNPTGLLMRAAANFGIDAHRRESRWARMLSPDTELDAMADGMPLQDEVLIARQRLDRLRAGIALLSPRTREIFLKHRLEGLKYREIAQELGISQSAVEKHIARAMTHLIEWMESW</sequence>
<dbReference type="EMBL" id="JBEWLY010000019">
    <property type="protein sequence ID" value="MET1756121.1"/>
    <property type="molecule type" value="Genomic_DNA"/>
</dbReference>
<dbReference type="CDD" id="cd06171">
    <property type="entry name" value="Sigma70_r4"/>
    <property type="match status" value="1"/>
</dbReference>
<evidence type="ECO:0000256" key="2">
    <source>
        <dbReference type="ARBA" id="ARBA00023015"/>
    </source>
</evidence>
<dbReference type="NCBIfam" id="TIGR02937">
    <property type="entry name" value="sigma70-ECF"/>
    <property type="match status" value="1"/>
</dbReference>
<comment type="caution">
    <text evidence="6">The sequence shown here is derived from an EMBL/GenBank/DDBJ whole genome shotgun (WGS) entry which is preliminary data.</text>
</comment>
<keyword evidence="3" id="KW-0731">Sigma factor</keyword>
<dbReference type="Pfam" id="PF08281">
    <property type="entry name" value="Sigma70_r4_2"/>
    <property type="match status" value="1"/>
</dbReference>
<accession>A0ABV2D2L8</accession>
<dbReference type="SUPFAM" id="SSF88659">
    <property type="entry name" value="Sigma3 and sigma4 domains of RNA polymerase sigma factors"/>
    <property type="match status" value="1"/>
</dbReference>
<dbReference type="InterPro" id="IPR036388">
    <property type="entry name" value="WH-like_DNA-bd_sf"/>
</dbReference>
<dbReference type="RefSeq" id="WP_353984614.1">
    <property type="nucleotide sequence ID" value="NZ_JBEWLY010000019.1"/>
</dbReference>
<organism evidence="6 7">
    <name type="scientific">Novosphingobium kalidii</name>
    <dbReference type="NCBI Taxonomy" id="3230299"/>
    <lineage>
        <taxon>Bacteria</taxon>
        <taxon>Pseudomonadati</taxon>
        <taxon>Pseudomonadota</taxon>
        <taxon>Alphaproteobacteria</taxon>
        <taxon>Sphingomonadales</taxon>
        <taxon>Sphingomonadaceae</taxon>
        <taxon>Novosphingobium</taxon>
    </lineage>
</organism>
<protein>
    <submittedName>
        <fullName evidence="6">Sigma-70 family RNA polymerase sigma factor</fullName>
    </submittedName>
</protein>
<gene>
    <name evidence="6" type="ORF">ABVV53_11740</name>
</gene>
<feature type="domain" description="RNA polymerase sigma factor 70 region 4 type 2" evidence="5">
    <location>
        <begin position="100"/>
        <end position="152"/>
    </location>
</feature>
<dbReference type="InterPro" id="IPR014284">
    <property type="entry name" value="RNA_pol_sigma-70_dom"/>
</dbReference>
<dbReference type="PANTHER" id="PTHR43133">
    <property type="entry name" value="RNA POLYMERASE ECF-TYPE SIGMA FACTO"/>
    <property type="match status" value="1"/>
</dbReference>
<reference evidence="6 7" key="1">
    <citation type="submission" date="2024-07" db="EMBL/GenBank/DDBJ databases">
        <title>Novosphingobium kalidii RD2P27.</title>
        <authorList>
            <person name="Sun J.-Q."/>
        </authorList>
    </citation>
    <scope>NUCLEOTIDE SEQUENCE [LARGE SCALE GENOMIC DNA]</scope>
    <source>
        <strain evidence="6 7">RD2P27</strain>
    </source>
</reference>
<keyword evidence="4" id="KW-0804">Transcription</keyword>
<dbReference type="Proteomes" id="UP001548713">
    <property type="component" value="Unassembled WGS sequence"/>
</dbReference>
<dbReference type="Gene3D" id="1.10.1740.10">
    <property type="match status" value="1"/>
</dbReference>
<evidence type="ECO:0000259" key="5">
    <source>
        <dbReference type="Pfam" id="PF08281"/>
    </source>
</evidence>
<proteinExistence type="inferred from homology"/>
<evidence type="ECO:0000256" key="4">
    <source>
        <dbReference type="ARBA" id="ARBA00023163"/>
    </source>
</evidence>
<keyword evidence="7" id="KW-1185">Reference proteome</keyword>
<dbReference type="SUPFAM" id="SSF88946">
    <property type="entry name" value="Sigma2 domain of RNA polymerase sigma factors"/>
    <property type="match status" value="1"/>
</dbReference>
<dbReference type="InterPro" id="IPR039425">
    <property type="entry name" value="RNA_pol_sigma-70-like"/>
</dbReference>
<name>A0ABV2D2L8_9SPHN</name>
<evidence type="ECO:0000313" key="7">
    <source>
        <dbReference type="Proteomes" id="UP001548713"/>
    </source>
</evidence>
<comment type="similarity">
    <text evidence="1">Belongs to the sigma-70 factor family. ECF subfamily.</text>
</comment>